<accession>A0A4P2QWJ2</accession>
<proteinExistence type="predicted"/>
<feature type="compositionally biased region" description="Basic and acidic residues" evidence="1">
    <location>
        <begin position="353"/>
        <end position="365"/>
    </location>
</feature>
<feature type="compositionally biased region" description="Basic and acidic residues" evidence="1">
    <location>
        <begin position="377"/>
        <end position="396"/>
    </location>
</feature>
<reference evidence="2 3" key="1">
    <citation type="submission" date="2015-09" db="EMBL/GenBank/DDBJ databases">
        <title>Sorangium comparison.</title>
        <authorList>
            <person name="Zaburannyi N."/>
            <person name="Bunk B."/>
            <person name="Overmann J."/>
            <person name="Mueller R."/>
        </authorList>
    </citation>
    <scope>NUCLEOTIDE SEQUENCE [LARGE SCALE GENOMIC DNA]</scope>
    <source>
        <strain evidence="2 3">So ce836</strain>
    </source>
</reference>
<evidence type="ECO:0000313" key="2">
    <source>
        <dbReference type="EMBL" id="AUX34824.1"/>
    </source>
</evidence>
<feature type="compositionally biased region" description="Basic and acidic residues" evidence="1">
    <location>
        <begin position="144"/>
        <end position="176"/>
    </location>
</feature>
<organism evidence="2 3">
    <name type="scientific">Sorangium cellulosum</name>
    <name type="common">Polyangium cellulosum</name>
    <dbReference type="NCBI Taxonomy" id="56"/>
    <lineage>
        <taxon>Bacteria</taxon>
        <taxon>Pseudomonadati</taxon>
        <taxon>Myxococcota</taxon>
        <taxon>Polyangia</taxon>
        <taxon>Polyangiales</taxon>
        <taxon>Polyangiaceae</taxon>
        <taxon>Sorangium</taxon>
    </lineage>
</organism>
<gene>
    <name evidence="2" type="ORF">SOCE836_070020</name>
</gene>
<evidence type="ECO:0000313" key="3">
    <source>
        <dbReference type="Proteomes" id="UP000295497"/>
    </source>
</evidence>
<feature type="compositionally biased region" description="Basic residues" evidence="1">
    <location>
        <begin position="115"/>
        <end position="143"/>
    </location>
</feature>
<dbReference type="EMBL" id="CP012672">
    <property type="protein sequence ID" value="AUX34824.1"/>
    <property type="molecule type" value="Genomic_DNA"/>
</dbReference>
<evidence type="ECO:0000256" key="1">
    <source>
        <dbReference type="SAM" id="MobiDB-lite"/>
    </source>
</evidence>
<feature type="region of interest" description="Disordered" evidence="1">
    <location>
        <begin position="114"/>
        <end position="234"/>
    </location>
</feature>
<feature type="compositionally biased region" description="Basic and acidic residues" evidence="1">
    <location>
        <begin position="223"/>
        <end position="234"/>
    </location>
</feature>
<dbReference type="Proteomes" id="UP000295497">
    <property type="component" value="Chromosome"/>
</dbReference>
<protein>
    <submittedName>
        <fullName evidence="2">Uncharacterized protein</fullName>
    </submittedName>
</protein>
<feature type="compositionally biased region" description="Basic residues" evidence="1">
    <location>
        <begin position="203"/>
        <end position="222"/>
    </location>
</feature>
<sequence length="546" mass="64164">MRGSRLVADSGHLDRGLHGRVGIGGERRDRGVERERRWRGSVERERRRRRGVERERRWRWRWSVERERRWRWSVERERRWRWSVERERRRGVERERRRWSVERERRWGRGVERERRRRGRRSGPGRVRRHARPNPHHRGRRRNPRDQQRGRGRADAARHLADTVRRLASRVDERRRPGPRRGARRRRPGRGPLVRPAGERFLRPVRRRRGRRAAAHPRRRGRRDVELRRAGEPVRRAAVPADPLSRHVHGPLRRRARDLGDQAHQLDRRAAAVLDRPHRPERVHDLVVCAPRPHRLRRLALRRLFRRRDQRLARGVHQQPSGRPYAGGRRERGAPARRLRLGLQPQRLRAHPLGRERPEVRDGVQDRQQQPHCVRARNQDHLSGRSRLLEPGEPRRGVRRRLLAHGEQHPPGPAGGLERARRRAAAPLHGRRRGQGPRHRQRVGPEPPGAAPGRLRRLPHARGLGDHLARQTTSRAGDIARNDPERTLYVQTRDRATGEAEGEPLEVDVLGNRYQDLVAFPDGSVAFAAPGSASTKIRVLRVLPCE</sequence>
<feature type="compositionally biased region" description="Basic residues" evidence="1">
    <location>
        <begin position="420"/>
        <end position="442"/>
    </location>
</feature>
<dbReference type="AlphaFoldDB" id="A0A4P2QWJ2"/>
<feature type="region of interest" description="Disordered" evidence="1">
    <location>
        <begin position="312"/>
        <end position="336"/>
    </location>
</feature>
<feature type="compositionally biased region" description="Basic residues" evidence="1">
    <location>
        <begin position="177"/>
        <end position="189"/>
    </location>
</feature>
<name>A0A4P2QWJ2_SORCE</name>
<feature type="region of interest" description="Disordered" evidence="1">
    <location>
        <begin position="350"/>
        <end position="456"/>
    </location>
</feature>